<dbReference type="InterPro" id="IPR037756">
    <property type="entry name" value="C2D_Tricalbin"/>
</dbReference>
<evidence type="ECO:0000256" key="5">
    <source>
        <dbReference type="ARBA" id="ARBA00022737"/>
    </source>
</evidence>
<dbReference type="EMBL" id="KV417486">
    <property type="protein sequence ID" value="KZP32267.1"/>
    <property type="molecule type" value="Genomic_DNA"/>
</dbReference>
<dbReference type="CDD" id="cd00030">
    <property type="entry name" value="C2"/>
    <property type="match status" value="1"/>
</dbReference>
<dbReference type="PANTHER" id="PTHR46980">
    <property type="entry name" value="TRICALBIN-1-RELATED"/>
    <property type="match status" value="1"/>
</dbReference>
<dbReference type="SUPFAM" id="SSF49562">
    <property type="entry name" value="C2 domain (Calcium/lipid-binding domain, CaLB)"/>
    <property type="match status" value="5"/>
</dbReference>
<evidence type="ECO:0000256" key="1">
    <source>
        <dbReference type="ARBA" id="ARBA00004586"/>
    </source>
</evidence>
<keyword evidence="6" id="KW-0256">Endoplasmic reticulum</keyword>
<feature type="domain" description="SMP-LTD" evidence="14">
    <location>
        <begin position="229"/>
        <end position="434"/>
    </location>
</feature>
<keyword evidence="9" id="KW-0446">Lipid-binding</keyword>
<dbReference type="Pfam" id="PF00168">
    <property type="entry name" value="C2"/>
    <property type="match status" value="5"/>
</dbReference>
<feature type="compositionally biased region" description="Low complexity" evidence="11">
    <location>
        <begin position="1293"/>
        <end position="1305"/>
    </location>
</feature>
<keyword evidence="3" id="KW-0597">Phosphoprotein</keyword>
<protein>
    <submittedName>
        <fullName evidence="15">Tricalbin</fullName>
    </submittedName>
</protein>
<dbReference type="InterPro" id="IPR052455">
    <property type="entry name" value="Tricalbin_domain"/>
</dbReference>
<dbReference type="InterPro" id="IPR037762">
    <property type="entry name" value="C2C_Tricalbin"/>
</dbReference>
<evidence type="ECO:0000256" key="10">
    <source>
        <dbReference type="ARBA" id="ARBA00023136"/>
    </source>
</evidence>
<dbReference type="GO" id="GO:0061817">
    <property type="term" value="P:endoplasmic reticulum-plasma membrane tethering"/>
    <property type="evidence" value="ECO:0007669"/>
    <property type="project" value="InterPro"/>
</dbReference>
<evidence type="ECO:0000256" key="7">
    <source>
        <dbReference type="ARBA" id="ARBA00022989"/>
    </source>
</evidence>
<feature type="region of interest" description="Disordered" evidence="11">
    <location>
        <begin position="94"/>
        <end position="113"/>
    </location>
</feature>
<evidence type="ECO:0000313" key="16">
    <source>
        <dbReference type="Proteomes" id="UP000076532"/>
    </source>
</evidence>
<evidence type="ECO:0000259" key="13">
    <source>
        <dbReference type="PROSITE" id="PS50004"/>
    </source>
</evidence>
<gene>
    <name evidence="15" type="ORF">FIBSPDRAFT_774909</name>
</gene>
<feature type="region of interest" description="Disordered" evidence="11">
    <location>
        <begin position="1443"/>
        <end position="1469"/>
    </location>
</feature>
<feature type="domain" description="C2" evidence="13">
    <location>
        <begin position="430"/>
        <end position="548"/>
    </location>
</feature>
<dbReference type="Gene3D" id="2.60.40.150">
    <property type="entry name" value="C2 domain"/>
    <property type="match status" value="5"/>
</dbReference>
<keyword evidence="10 12" id="KW-0472">Membrane</keyword>
<dbReference type="InterPro" id="IPR031468">
    <property type="entry name" value="SMP_LBD"/>
</dbReference>
<feature type="domain" description="C2" evidence="13">
    <location>
        <begin position="1298"/>
        <end position="1410"/>
    </location>
</feature>
<dbReference type="InterPro" id="IPR037765">
    <property type="entry name" value="C2B_Tricalbin"/>
</dbReference>
<dbReference type="SMART" id="SM00239">
    <property type="entry name" value="C2"/>
    <property type="match status" value="5"/>
</dbReference>
<dbReference type="InterPro" id="IPR056910">
    <property type="entry name" value="TCB1-3_C2"/>
</dbReference>
<feature type="domain" description="C2" evidence="13">
    <location>
        <begin position="571"/>
        <end position="688"/>
    </location>
</feature>
<dbReference type="InterPro" id="IPR035892">
    <property type="entry name" value="C2_domain_sf"/>
</dbReference>
<feature type="compositionally biased region" description="Polar residues" evidence="11">
    <location>
        <begin position="1443"/>
        <end position="1455"/>
    </location>
</feature>
<dbReference type="PANTHER" id="PTHR46980:SF2">
    <property type="entry name" value="TRICALBIN-1-RELATED"/>
    <property type="match status" value="1"/>
</dbReference>
<dbReference type="CDD" id="cd04040">
    <property type="entry name" value="C2D_Tricalbin-like"/>
    <property type="match status" value="1"/>
</dbReference>
<evidence type="ECO:0000259" key="14">
    <source>
        <dbReference type="PROSITE" id="PS51847"/>
    </source>
</evidence>
<keyword evidence="16" id="KW-1185">Reference proteome</keyword>
<sequence>MASNNGGAQEPTGQEVVSGMLKRDEAKGAAVHSFDPDASPAEKAAAAGKARDQLTSVKQKDAADGGARGVALDMGHSNIIPTITFSDADAASKSEYASSPKSDEPIAITAPGAMPEGIKPDIPDWYKTGWRQVGGIDAEPLPEGDLKDASVLDMFLKEQYYGDWYYNAGVIVFAVFASHFLTRFGFGWGWLFILLAICNTYYSTSMERVRRRSRDDIQRQLMITGLTSGHESADWMNNFLDRFWKIYEPILSATIVASVDQVLSTSTPAFLDSLRLSTFTLGTKAPRIEKVYTFPREPDDIVKMDWHIAFTPNDVSDMTPNEAKSKVNPKIVLAVRVGKGLASAAMPILLEDLEFTGKMRIRMKLMTNFPHVQIVDISFTEKPVFDYVLKPIGGDAFGFDIGNIPGLSGFIRDTVHSILGPMMYEPNVFTLNLEQMLSGVPLDAAIGVIHVKIGAARNIKGGKLGGGTPDPYVKLSINNRETLGKTHYKKSTNNPHWDESLLLLVNNLQEQLVLSLFDYNDHRTDTELGFANFELSKLLEDASQEGLSSNILKDGKERGELKYDVSFYPVLKPQMIEGKEELPETNVGIVRLTIHQAKDLDHTKSLSGDLNPIAKIYAGGHVHKTPVVKHSNNPVWESSTEFLCADKSSSTIVVKMIDDRDFLKDPVVGYMSIKLETLLEAQKIAGRDWWPLSNCKSGKVRMSVEWKPLQLPGSVAGAGQYAPPIGVVKLWLQKATDVKNVEATLGGKSDPYVRVQVGGVTKGRTEVINNNLNPEWDQIIYVPVHSLRESLFLECMDYQHLTKDRSLGAVEIHVNEIAKECEGNEQYPFESTGKKTAVDQICLDHNQFKGQLHYVAEFIPALALAGVKFESGLNELEQAAGDGGGSDAETVDSSSIGEDPMDGISPGVTSQMPLTEEDEVPEQKGAQSIHTVETSHTRETTQVEDEKAGVTMSREELLQQQSGIIVFNVVSGQIQKKARLEVLMDDGYWPAFTTAKSPSTNAHWKHVGEGFVKELDFGRVWLRLNENDEGGKDEIIAEWKGDAKAFLESTLSHPSQYTLEDPDSGATSTVEIETRYVPVPVTLEARESINNQGMLHVDLIDGKDILAADRGGKSDPFAVFSLNGQKIFKSQTKKKTLNPDWNENFDVSVPSRVGADFTVEVFDWNQVEQAKSLGTGTIELAEIEPFQGIEKHVILSTEKNGQKGAIRIRLMFTPEIIAKARKNTSTFSAAGRAMTQFGGLPVGAGKGVIAGVGAGVGSLFGKKEKDIAKQNGGPPPVPNLPSGQASHPIGQPEALSTSAETASSSGHGQTSTEPGSLKVTVLNAKDLSIADSKAYCSLRLGDKEQKTKHSGKTAAPEWNESFTFSAGPMTPKLFIWIFDHKTLGKDKMLGQADVDLWRHLKQGQTSSADVSCELTEGQGLLYLRLEFDASADGSSIRRVITPTSTDRSVLSSPSRFSLRGRRPTGVEDS</sequence>
<evidence type="ECO:0000256" key="9">
    <source>
        <dbReference type="ARBA" id="ARBA00023121"/>
    </source>
</evidence>
<feature type="compositionally biased region" description="Basic and acidic residues" evidence="11">
    <location>
        <begin position="933"/>
        <end position="948"/>
    </location>
</feature>
<keyword evidence="4 12" id="KW-0812">Transmembrane</keyword>
<dbReference type="InterPro" id="IPR037761">
    <property type="entry name" value="C2A_Tricalbin"/>
</dbReference>
<dbReference type="Pfam" id="PF25669">
    <property type="entry name" value="SMP_MUG190-like"/>
    <property type="match status" value="1"/>
</dbReference>
<dbReference type="Pfam" id="PF24920">
    <property type="entry name" value="C2_TCB1"/>
    <property type="match status" value="1"/>
</dbReference>
<dbReference type="STRING" id="436010.A0A166V219"/>
<feature type="region of interest" description="Disordered" evidence="11">
    <location>
        <begin position="1266"/>
        <end position="1317"/>
    </location>
</feature>
<dbReference type="CDD" id="cd04052">
    <property type="entry name" value="C2B_Tricalbin-like"/>
    <property type="match status" value="1"/>
</dbReference>
<dbReference type="GO" id="GO:0005789">
    <property type="term" value="C:endoplasmic reticulum membrane"/>
    <property type="evidence" value="ECO:0007669"/>
    <property type="project" value="UniProtKB-SubCell"/>
</dbReference>
<comment type="subcellular location">
    <subcellularLocation>
        <location evidence="1">Endoplasmic reticulum membrane</location>
    </subcellularLocation>
</comment>
<dbReference type="InterPro" id="IPR017147">
    <property type="entry name" value="Tricalbin"/>
</dbReference>
<dbReference type="Proteomes" id="UP000076532">
    <property type="component" value="Unassembled WGS sequence"/>
</dbReference>
<dbReference type="CDD" id="cd04044">
    <property type="entry name" value="C2A_Tricalbin-like"/>
    <property type="match status" value="1"/>
</dbReference>
<feature type="region of interest" description="Disordered" evidence="11">
    <location>
        <begin position="878"/>
        <end position="906"/>
    </location>
</feature>
<keyword evidence="7 12" id="KW-1133">Transmembrane helix</keyword>
<evidence type="ECO:0000256" key="6">
    <source>
        <dbReference type="ARBA" id="ARBA00022824"/>
    </source>
</evidence>
<reference evidence="15 16" key="1">
    <citation type="journal article" date="2016" name="Mol. Biol. Evol.">
        <title>Comparative Genomics of Early-Diverging Mushroom-Forming Fungi Provides Insights into the Origins of Lignocellulose Decay Capabilities.</title>
        <authorList>
            <person name="Nagy L.G."/>
            <person name="Riley R."/>
            <person name="Tritt A."/>
            <person name="Adam C."/>
            <person name="Daum C."/>
            <person name="Floudas D."/>
            <person name="Sun H."/>
            <person name="Yadav J.S."/>
            <person name="Pangilinan J."/>
            <person name="Larsson K.H."/>
            <person name="Matsuura K."/>
            <person name="Barry K."/>
            <person name="Labutti K."/>
            <person name="Kuo R."/>
            <person name="Ohm R.A."/>
            <person name="Bhattacharya S.S."/>
            <person name="Shirouzu T."/>
            <person name="Yoshinaga Y."/>
            <person name="Martin F.M."/>
            <person name="Grigoriev I.V."/>
            <person name="Hibbett D.S."/>
        </authorList>
    </citation>
    <scope>NUCLEOTIDE SEQUENCE [LARGE SCALE GENOMIC DNA]</scope>
    <source>
        <strain evidence="15 16">CBS 109695</strain>
    </source>
</reference>
<dbReference type="InterPro" id="IPR000008">
    <property type="entry name" value="C2_dom"/>
</dbReference>
<dbReference type="GO" id="GO:0008289">
    <property type="term" value="F:lipid binding"/>
    <property type="evidence" value="ECO:0007669"/>
    <property type="project" value="UniProtKB-KW"/>
</dbReference>
<proteinExistence type="predicted"/>
<dbReference type="PROSITE" id="PS51847">
    <property type="entry name" value="SMP"/>
    <property type="match status" value="1"/>
</dbReference>
<feature type="region of interest" description="Disordered" evidence="11">
    <location>
        <begin position="918"/>
        <end position="948"/>
    </location>
</feature>
<feature type="domain" description="C2" evidence="13">
    <location>
        <begin position="696"/>
        <end position="827"/>
    </location>
</feature>
<evidence type="ECO:0000256" key="4">
    <source>
        <dbReference type="ARBA" id="ARBA00022692"/>
    </source>
</evidence>
<evidence type="ECO:0000256" key="11">
    <source>
        <dbReference type="SAM" id="MobiDB-lite"/>
    </source>
</evidence>
<dbReference type="PIRSF" id="PIRSF037232">
    <property type="entry name" value="Tricalbin"/>
    <property type="match status" value="1"/>
</dbReference>
<evidence type="ECO:0000256" key="2">
    <source>
        <dbReference type="ARBA" id="ARBA00022448"/>
    </source>
</evidence>
<dbReference type="GO" id="GO:0006869">
    <property type="term" value="P:lipid transport"/>
    <property type="evidence" value="ECO:0007669"/>
    <property type="project" value="UniProtKB-KW"/>
</dbReference>
<dbReference type="PROSITE" id="PS50004">
    <property type="entry name" value="C2"/>
    <property type="match status" value="5"/>
</dbReference>
<organism evidence="15 16">
    <name type="scientific">Athelia psychrophila</name>
    <dbReference type="NCBI Taxonomy" id="1759441"/>
    <lineage>
        <taxon>Eukaryota</taxon>
        <taxon>Fungi</taxon>
        <taxon>Dikarya</taxon>
        <taxon>Basidiomycota</taxon>
        <taxon>Agaricomycotina</taxon>
        <taxon>Agaricomycetes</taxon>
        <taxon>Agaricomycetidae</taxon>
        <taxon>Atheliales</taxon>
        <taxon>Atheliaceae</taxon>
        <taxon>Athelia</taxon>
    </lineage>
</organism>
<evidence type="ECO:0000313" key="15">
    <source>
        <dbReference type="EMBL" id="KZP32267.1"/>
    </source>
</evidence>
<keyword evidence="8" id="KW-0445">Lipid transport</keyword>
<feature type="region of interest" description="Disordered" evidence="11">
    <location>
        <begin position="1"/>
        <end position="63"/>
    </location>
</feature>
<dbReference type="CDD" id="cd21678">
    <property type="entry name" value="SMP_TCB"/>
    <property type="match status" value="1"/>
</dbReference>
<name>A0A166V219_9AGAM</name>
<feature type="transmembrane region" description="Helical" evidence="12">
    <location>
        <begin position="164"/>
        <end position="181"/>
    </location>
</feature>
<evidence type="ECO:0000256" key="12">
    <source>
        <dbReference type="SAM" id="Phobius"/>
    </source>
</evidence>
<feature type="compositionally biased region" description="Low complexity" evidence="11">
    <location>
        <begin position="36"/>
        <end position="48"/>
    </location>
</feature>
<keyword evidence="5" id="KW-0677">Repeat</keyword>
<feature type="domain" description="C2" evidence="13">
    <location>
        <begin position="1075"/>
        <end position="1193"/>
    </location>
</feature>
<keyword evidence="2" id="KW-0813">Transport</keyword>
<dbReference type="GO" id="GO:0071944">
    <property type="term" value="C:cell periphery"/>
    <property type="evidence" value="ECO:0007669"/>
    <property type="project" value="UniProtKB-ARBA"/>
</dbReference>
<dbReference type="OrthoDB" id="1029639at2759"/>
<evidence type="ECO:0000256" key="3">
    <source>
        <dbReference type="ARBA" id="ARBA00022553"/>
    </source>
</evidence>
<dbReference type="CDD" id="cd04045">
    <property type="entry name" value="C2C_Tricalbin-like"/>
    <property type="match status" value="1"/>
</dbReference>
<accession>A0A166V219</accession>
<evidence type="ECO:0000256" key="8">
    <source>
        <dbReference type="ARBA" id="ARBA00023055"/>
    </source>
</evidence>